<dbReference type="Pfam" id="PF12974">
    <property type="entry name" value="Phosphonate-bd"/>
    <property type="match status" value="1"/>
</dbReference>
<proteinExistence type="predicted"/>
<dbReference type="Gene3D" id="3.40.190.10">
    <property type="entry name" value="Periplasmic binding protein-like II"/>
    <property type="match status" value="2"/>
</dbReference>
<dbReference type="AlphaFoldDB" id="A0A0G9KAR3"/>
<dbReference type="EMBL" id="JAIQ01000070">
    <property type="protein sequence ID" value="KLE01323.1"/>
    <property type="molecule type" value="Genomic_DNA"/>
</dbReference>
<reference evidence="1 2" key="1">
    <citation type="submission" date="2014-01" db="EMBL/GenBank/DDBJ databases">
        <title>Development of a Comparative Genomic Fingerprinting Assay for High Resolution Genotyping of Arcobacter butzleri.</title>
        <authorList>
            <person name="Webb A.L."/>
            <person name="Inglis G.D."/>
            <person name="Kruczkiewicz P."/>
            <person name="Selinger L.B."/>
            <person name="Taboada E.N."/>
        </authorList>
    </citation>
    <scope>NUCLEOTIDE SEQUENCE [LARGE SCALE GENOMIC DNA]</scope>
    <source>
        <strain evidence="1 2">L348</strain>
    </source>
</reference>
<dbReference type="Proteomes" id="UP000035514">
    <property type="component" value="Unassembled WGS sequence"/>
</dbReference>
<dbReference type="RefSeq" id="WP_014468671.1">
    <property type="nucleotide sequence ID" value="NZ_JAIQ01000070.1"/>
</dbReference>
<protein>
    <submittedName>
        <fullName evidence="1">Phosphonate ABC transporter substrate-binding protein</fullName>
    </submittedName>
</protein>
<organism evidence="1 2">
    <name type="scientific">Aliarcobacter butzleri L348</name>
    <dbReference type="NCBI Taxonomy" id="1447256"/>
    <lineage>
        <taxon>Bacteria</taxon>
        <taxon>Pseudomonadati</taxon>
        <taxon>Campylobacterota</taxon>
        <taxon>Epsilonproteobacteria</taxon>
        <taxon>Campylobacterales</taxon>
        <taxon>Arcobacteraceae</taxon>
        <taxon>Aliarcobacter</taxon>
    </lineage>
</organism>
<gene>
    <name evidence="1" type="ORF">AA20_03945</name>
</gene>
<dbReference type="PANTHER" id="PTHR35841">
    <property type="entry name" value="PHOSPHONATES-BINDING PERIPLASMIC PROTEIN"/>
    <property type="match status" value="1"/>
</dbReference>
<dbReference type="SUPFAM" id="SSF53850">
    <property type="entry name" value="Periplasmic binding protein-like II"/>
    <property type="match status" value="1"/>
</dbReference>
<comment type="caution">
    <text evidence="1">The sequence shown here is derived from an EMBL/GenBank/DDBJ whole genome shotgun (WGS) entry which is preliminary data.</text>
</comment>
<sequence>MQKPIVVGSVAYDPKIVTIWDIIRDYFNDNGVRLDYVLFSNYEAQIEYLLSGKIDIAWNTNVAWVRTYELSNHKAQALLMRDTDIDFKSVFITKAKSGIKSVQDLKGKKFGLGSADSAQAAILPLKYLQNELGESIKDVEIVKFNSDLGKHGDTGRSEFDVLEAIKNDKLDAGAIGISTWVRVLEEGLFPAGEIESFYTSDGYCHCNFTALNSLDEKVKKTFVDMMLSQDPNEPIIKKMMQMEGLNKWVVTTSEELKGYDVLTQAMFEQDLMKNNW</sequence>
<evidence type="ECO:0000313" key="1">
    <source>
        <dbReference type="EMBL" id="KLE01323.1"/>
    </source>
</evidence>
<dbReference type="PATRIC" id="fig|1447256.3.peg.764"/>
<dbReference type="PANTHER" id="PTHR35841:SF1">
    <property type="entry name" value="PHOSPHONATES-BINDING PERIPLASMIC PROTEIN"/>
    <property type="match status" value="1"/>
</dbReference>
<accession>A0A0G9KAR3</accession>
<name>A0A0G9KAR3_9BACT</name>
<evidence type="ECO:0000313" key="2">
    <source>
        <dbReference type="Proteomes" id="UP000035514"/>
    </source>
</evidence>